<feature type="transmembrane region" description="Helical" evidence="12">
    <location>
        <begin position="257"/>
        <end position="279"/>
    </location>
</feature>
<protein>
    <submittedName>
        <fullName evidence="13">Mitochondrial carrier domain-containing protein</fullName>
    </submittedName>
</protein>
<organism evidence="13 14">
    <name type="scientific">Olpidium bornovanus</name>
    <dbReference type="NCBI Taxonomy" id="278681"/>
    <lineage>
        <taxon>Eukaryota</taxon>
        <taxon>Fungi</taxon>
        <taxon>Fungi incertae sedis</taxon>
        <taxon>Olpidiomycota</taxon>
        <taxon>Olpidiomycotina</taxon>
        <taxon>Olpidiomycetes</taxon>
        <taxon>Olpidiales</taxon>
        <taxon>Olpidiaceae</taxon>
        <taxon>Olpidium</taxon>
    </lineage>
</organism>
<keyword evidence="7" id="KW-0496">Mitochondrion</keyword>
<dbReference type="InterPro" id="IPR023395">
    <property type="entry name" value="MCP_dom_sf"/>
</dbReference>
<dbReference type="GO" id="GO:0015227">
    <property type="term" value="F:O-acyl-L-carnitine transmembrane transporter activity"/>
    <property type="evidence" value="ECO:0007669"/>
    <property type="project" value="TreeGrafter"/>
</dbReference>
<feature type="non-terminal residue" evidence="13">
    <location>
        <position position="1"/>
    </location>
</feature>
<dbReference type="AlphaFoldDB" id="A0A8H8A140"/>
<evidence type="ECO:0000256" key="10">
    <source>
        <dbReference type="RuleBase" id="RU000488"/>
    </source>
</evidence>
<reference evidence="13 14" key="1">
    <citation type="journal article" name="Sci. Rep.">
        <title>Genome-scale phylogenetic analyses confirm Olpidium as the closest living zoosporic fungus to the non-flagellated, terrestrial fungi.</title>
        <authorList>
            <person name="Chang Y."/>
            <person name="Rochon D."/>
            <person name="Sekimoto S."/>
            <person name="Wang Y."/>
            <person name="Chovatia M."/>
            <person name="Sandor L."/>
            <person name="Salamov A."/>
            <person name="Grigoriev I.V."/>
            <person name="Stajich J.E."/>
            <person name="Spatafora J.W."/>
        </authorList>
    </citation>
    <scope>NUCLEOTIDE SEQUENCE [LARGE SCALE GENOMIC DNA]</scope>
    <source>
        <strain evidence="13">S191</strain>
    </source>
</reference>
<feature type="compositionally biased region" description="Pro residues" evidence="11">
    <location>
        <begin position="78"/>
        <end position="90"/>
    </location>
</feature>
<evidence type="ECO:0000256" key="7">
    <source>
        <dbReference type="ARBA" id="ARBA00023128"/>
    </source>
</evidence>
<dbReference type="Gene3D" id="1.50.40.10">
    <property type="entry name" value="Mitochondrial carrier domain"/>
    <property type="match status" value="1"/>
</dbReference>
<dbReference type="InterPro" id="IPR018108">
    <property type="entry name" value="MCP_transmembrane"/>
</dbReference>
<evidence type="ECO:0000256" key="4">
    <source>
        <dbReference type="ARBA" id="ARBA00022692"/>
    </source>
</evidence>
<feature type="transmembrane region" description="Helical" evidence="12">
    <location>
        <begin position="398"/>
        <end position="426"/>
    </location>
</feature>
<gene>
    <name evidence="13" type="ORF">BJ554DRAFT_2144</name>
</gene>
<evidence type="ECO:0000313" key="14">
    <source>
        <dbReference type="Proteomes" id="UP000673691"/>
    </source>
</evidence>
<accession>A0A8H8A140</accession>
<dbReference type="SUPFAM" id="SSF103506">
    <property type="entry name" value="Mitochondrial carrier"/>
    <property type="match status" value="1"/>
</dbReference>
<feature type="repeat" description="Solcar" evidence="9">
    <location>
        <begin position="191"/>
        <end position="285"/>
    </location>
</feature>
<evidence type="ECO:0000256" key="11">
    <source>
        <dbReference type="SAM" id="MobiDB-lite"/>
    </source>
</evidence>
<name>A0A8H8A140_9FUNG</name>
<dbReference type="GO" id="GO:0031966">
    <property type="term" value="C:mitochondrial membrane"/>
    <property type="evidence" value="ECO:0007669"/>
    <property type="project" value="UniProtKB-SubCell"/>
</dbReference>
<keyword evidence="14" id="KW-1185">Reference proteome</keyword>
<evidence type="ECO:0000256" key="5">
    <source>
        <dbReference type="ARBA" id="ARBA00022737"/>
    </source>
</evidence>
<evidence type="ECO:0000256" key="1">
    <source>
        <dbReference type="ARBA" id="ARBA00004225"/>
    </source>
</evidence>
<evidence type="ECO:0000256" key="6">
    <source>
        <dbReference type="ARBA" id="ARBA00022989"/>
    </source>
</evidence>
<dbReference type="PROSITE" id="PS50920">
    <property type="entry name" value="SOLCAR"/>
    <property type="match status" value="3"/>
</dbReference>
<proteinExistence type="inferred from homology"/>
<evidence type="ECO:0000256" key="3">
    <source>
        <dbReference type="ARBA" id="ARBA00022448"/>
    </source>
</evidence>
<keyword evidence="3 10" id="KW-0813">Transport</keyword>
<comment type="similarity">
    <text evidence="2 10">Belongs to the mitochondrial carrier (TC 2.A.29) family.</text>
</comment>
<dbReference type="EMBL" id="JAEFCI010001222">
    <property type="protein sequence ID" value="KAG5463047.1"/>
    <property type="molecule type" value="Genomic_DNA"/>
</dbReference>
<comment type="caution">
    <text evidence="13">The sequence shown here is derived from an EMBL/GenBank/DDBJ whole genome shotgun (WGS) entry which is preliminary data.</text>
</comment>
<dbReference type="GO" id="GO:0006839">
    <property type="term" value="P:mitochondrial transport"/>
    <property type="evidence" value="ECO:0007669"/>
    <property type="project" value="TreeGrafter"/>
</dbReference>
<comment type="subcellular location">
    <subcellularLocation>
        <location evidence="1">Mitochondrion membrane</location>
        <topology evidence="1">Multi-pass membrane protein</topology>
    </subcellularLocation>
</comment>
<keyword evidence="8 9" id="KW-0472">Membrane</keyword>
<evidence type="ECO:0000256" key="2">
    <source>
        <dbReference type="ARBA" id="ARBA00006375"/>
    </source>
</evidence>
<dbReference type="Pfam" id="PF00153">
    <property type="entry name" value="Mito_carr"/>
    <property type="match status" value="3"/>
</dbReference>
<evidence type="ECO:0000256" key="8">
    <source>
        <dbReference type="ARBA" id="ARBA00023136"/>
    </source>
</evidence>
<sequence length="519" mass="57001">ERDGADNVSEEKAQWKSCGRNYETVHYFLALFASFTTKSWGGPALLLIFRNAAFLADDFLRAKLTHCPLSGRHRRVRPPPTRRSPNPPPAWTELPITTEFCNARDHSLFTAACREPPGRQALAGGPAAAEPHSRNSQRVLSPFLSGPSGHYVLRRRHAALAWGAEVGREKLPVGRVRRHVSAGCIGRCRFCPFLLTVFAGSREFRTQVAAGHPLDLIKVAACSGRLFAPVRLQTSNEYKNTLDCFTKTFSREGVRGLYKGMATPLVGVTPIFAVCFWGYDMGQRLARLIWNKHPEEKLEMSQILFAGGFSAIPATAFMTPTERIKCLLQIQSDSKGPAKYKGPVDAARKIFAEGGIRSLYRGTSATLLRDIPGSMAYFGGYEFVKKALTPAGSKPEDLSALAVFVAGGMAGVFNWTVAIVGFALIIPPDVLKSRLQTAPEGTYKGLGDVFFKLIKNEGPQALFRGLGPAMIRAFPANAAWCVSRLFALLIFSRCVHPTYFFPTSFLGVEVSLKVMNTMF</sequence>
<dbReference type="OrthoDB" id="14252at2759"/>
<dbReference type="GO" id="GO:1902603">
    <property type="term" value="P:carnitine transmembrane transport"/>
    <property type="evidence" value="ECO:0007669"/>
    <property type="project" value="TreeGrafter"/>
</dbReference>
<evidence type="ECO:0000313" key="13">
    <source>
        <dbReference type="EMBL" id="KAG5463047.1"/>
    </source>
</evidence>
<feature type="region of interest" description="Disordered" evidence="11">
    <location>
        <begin position="70"/>
        <end position="90"/>
    </location>
</feature>
<evidence type="ECO:0000256" key="9">
    <source>
        <dbReference type="PROSITE-ProRule" id="PRU00282"/>
    </source>
</evidence>
<keyword evidence="6 12" id="KW-1133">Transmembrane helix</keyword>
<dbReference type="InterPro" id="IPR050567">
    <property type="entry name" value="Mitochondrial_Carrier"/>
</dbReference>
<keyword evidence="4 9" id="KW-0812">Transmembrane</keyword>
<dbReference type="Proteomes" id="UP000673691">
    <property type="component" value="Unassembled WGS sequence"/>
</dbReference>
<dbReference type="PANTHER" id="PTHR45624:SF4">
    <property type="entry name" value="CONGESTED-LIKE TRACHEA PROTEIN-RELATED"/>
    <property type="match status" value="1"/>
</dbReference>
<feature type="repeat" description="Solcar" evidence="9">
    <location>
        <begin position="301"/>
        <end position="387"/>
    </location>
</feature>
<dbReference type="PANTHER" id="PTHR45624">
    <property type="entry name" value="MITOCHONDRIAL BASIC AMINO ACIDS TRANSPORTER-RELATED"/>
    <property type="match status" value="1"/>
</dbReference>
<feature type="repeat" description="Solcar" evidence="9">
    <location>
        <begin position="398"/>
        <end position="490"/>
    </location>
</feature>
<keyword evidence="5" id="KW-0677">Repeat</keyword>
<evidence type="ECO:0000256" key="12">
    <source>
        <dbReference type="SAM" id="Phobius"/>
    </source>
</evidence>